<protein>
    <submittedName>
        <fullName evidence="2">Uncharacterized protein</fullName>
    </submittedName>
</protein>
<keyword evidence="1" id="KW-0812">Transmembrane</keyword>
<dbReference type="AlphaFoldDB" id="A0A1S2PE23"/>
<organism evidence="2 3">
    <name type="scientific">Streptomyces colonosanans</name>
    <dbReference type="NCBI Taxonomy" id="1428652"/>
    <lineage>
        <taxon>Bacteria</taxon>
        <taxon>Bacillati</taxon>
        <taxon>Actinomycetota</taxon>
        <taxon>Actinomycetes</taxon>
        <taxon>Kitasatosporales</taxon>
        <taxon>Streptomycetaceae</taxon>
        <taxon>Streptomyces</taxon>
    </lineage>
</organism>
<evidence type="ECO:0000313" key="3">
    <source>
        <dbReference type="Proteomes" id="UP000179935"/>
    </source>
</evidence>
<accession>A0A1S2PE23</accession>
<dbReference type="EMBL" id="MLYP01000039">
    <property type="protein sequence ID" value="OIJ92079.1"/>
    <property type="molecule type" value="Genomic_DNA"/>
</dbReference>
<gene>
    <name evidence="2" type="ORF">BIV24_15155</name>
</gene>
<keyword evidence="3" id="KW-1185">Reference proteome</keyword>
<evidence type="ECO:0000256" key="1">
    <source>
        <dbReference type="SAM" id="Phobius"/>
    </source>
</evidence>
<proteinExistence type="predicted"/>
<evidence type="ECO:0000313" key="2">
    <source>
        <dbReference type="EMBL" id="OIJ92079.1"/>
    </source>
</evidence>
<dbReference type="Proteomes" id="UP000179935">
    <property type="component" value="Unassembled WGS sequence"/>
</dbReference>
<keyword evidence="1" id="KW-0472">Membrane</keyword>
<sequence>MLAVMEQEPQDSFVHEQRRVPAVGCGARGMGCFLRLAGMLASLGGAGHLRAPSVYGTSTPHTWLIGILMIAAGLMAVFMGARLSRYGRRHTARVIKDPVELPDRAFTLFLRPFEDDKFLYGVKSASTRSLRRRLETPVSRTREEVLVWTFRRRFGRIVAVGQPGERLPLPGAHRFYLPLNNWKPVVSDLVKRARLVILVAGTGPGTLWELTEVVRLLPPERLLVLVLSDEAGYERFREAVPKSFENRAKELRDSGDLPVTAPPFPEYPALRDPDTPTKWIGLQGLIHFSSSWQPTFTRADPTAVWALTLQGRVRKVHRRQILPVLKRTAENTASTTPDGS</sequence>
<feature type="transmembrane region" description="Helical" evidence="1">
    <location>
        <begin position="63"/>
        <end position="83"/>
    </location>
</feature>
<reference evidence="2 3" key="1">
    <citation type="submission" date="2016-10" db="EMBL/GenBank/DDBJ databases">
        <title>Genome sequence of Streptomyces sp. MUSC 93.</title>
        <authorList>
            <person name="Lee L.-H."/>
            <person name="Ser H.-L."/>
            <person name="Law J.W.-F."/>
        </authorList>
    </citation>
    <scope>NUCLEOTIDE SEQUENCE [LARGE SCALE GENOMIC DNA]</scope>
    <source>
        <strain evidence="2 3">MUSC 93</strain>
    </source>
</reference>
<name>A0A1S2PE23_9ACTN</name>
<comment type="caution">
    <text evidence="2">The sequence shown here is derived from an EMBL/GenBank/DDBJ whole genome shotgun (WGS) entry which is preliminary data.</text>
</comment>
<keyword evidence="1" id="KW-1133">Transmembrane helix</keyword>
<dbReference type="STRING" id="1428652.BIV24_15155"/>